<organism evidence="2 3">
    <name type="scientific">Penicillium cf. viridicatum</name>
    <dbReference type="NCBI Taxonomy" id="2972119"/>
    <lineage>
        <taxon>Eukaryota</taxon>
        <taxon>Fungi</taxon>
        <taxon>Dikarya</taxon>
        <taxon>Ascomycota</taxon>
        <taxon>Pezizomycotina</taxon>
        <taxon>Eurotiomycetes</taxon>
        <taxon>Eurotiomycetidae</taxon>
        <taxon>Eurotiales</taxon>
        <taxon>Aspergillaceae</taxon>
        <taxon>Penicillium</taxon>
    </lineage>
</organism>
<feature type="domain" description="Azaphilone pigments biosynthesis cluster protein L N-terminal" evidence="1">
    <location>
        <begin position="2"/>
        <end position="102"/>
    </location>
</feature>
<dbReference type="EMBL" id="JAPQKQ010000001">
    <property type="protein sequence ID" value="KAJ5213750.1"/>
    <property type="molecule type" value="Genomic_DNA"/>
</dbReference>
<sequence>MAETLGTISAVIAIVDGTLKASSAIYELVQTINDAPPEISALQRDIEGFQTLVENLGAALRSANVDKVVKEDDQLDRALKTLQYPMEDCKKTCSEILEKLEGSGIAGTIGDPNQPPSRRHHVRYMKWYFTRKEVYNMITRFQATKGIFSHAMASLTLYD</sequence>
<reference evidence="2" key="1">
    <citation type="submission" date="2022-11" db="EMBL/GenBank/DDBJ databases">
        <authorList>
            <person name="Petersen C."/>
        </authorList>
    </citation>
    <scope>NUCLEOTIDE SEQUENCE</scope>
    <source>
        <strain evidence="2">IBT 20477</strain>
    </source>
</reference>
<keyword evidence="3" id="KW-1185">Reference proteome</keyword>
<protein>
    <recommendedName>
        <fullName evidence="1">Azaphilone pigments biosynthesis cluster protein L N-terminal domain-containing protein</fullName>
    </recommendedName>
</protein>
<evidence type="ECO:0000259" key="1">
    <source>
        <dbReference type="Pfam" id="PF17111"/>
    </source>
</evidence>
<dbReference type="Pfam" id="PF17111">
    <property type="entry name" value="PigL_N"/>
    <property type="match status" value="1"/>
</dbReference>
<dbReference type="InterPro" id="IPR031348">
    <property type="entry name" value="PigL_N"/>
</dbReference>
<proteinExistence type="predicted"/>
<reference evidence="2" key="2">
    <citation type="journal article" date="2023" name="IMA Fungus">
        <title>Comparative genomic study of the Penicillium genus elucidates a diverse pangenome and 15 lateral gene transfer events.</title>
        <authorList>
            <person name="Petersen C."/>
            <person name="Sorensen T."/>
            <person name="Nielsen M.R."/>
            <person name="Sondergaard T.E."/>
            <person name="Sorensen J.L."/>
            <person name="Fitzpatrick D.A."/>
            <person name="Frisvad J.C."/>
            <person name="Nielsen K.L."/>
        </authorList>
    </citation>
    <scope>NUCLEOTIDE SEQUENCE</scope>
    <source>
        <strain evidence="2">IBT 20477</strain>
    </source>
</reference>
<dbReference type="AlphaFoldDB" id="A0A9W9N5Y1"/>
<accession>A0A9W9N5Y1</accession>
<comment type="caution">
    <text evidence="2">The sequence shown here is derived from an EMBL/GenBank/DDBJ whole genome shotgun (WGS) entry which is preliminary data.</text>
</comment>
<name>A0A9W9N5Y1_9EURO</name>
<evidence type="ECO:0000313" key="2">
    <source>
        <dbReference type="EMBL" id="KAJ5213750.1"/>
    </source>
</evidence>
<evidence type="ECO:0000313" key="3">
    <source>
        <dbReference type="Proteomes" id="UP001150942"/>
    </source>
</evidence>
<dbReference type="Proteomes" id="UP001150942">
    <property type="component" value="Unassembled WGS sequence"/>
</dbReference>
<gene>
    <name evidence="2" type="ORF">N7449_000919</name>
</gene>
<dbReference type="OrthoDB" id="1577640at2759"/>